<keyword evidence="2" id="KW-1185">Reference proteome</keyword>
<dbReference type="EMBL" id="FOVJ01000001">
    <property type="protein sequence ID" value="SFN36012.1"/>
    <property type="molecule type" value="Genomic_DNA"/>
</dbReference>
<proteinExistence type="predicted"/>
<evidence type="ECO:0000313" key="2">
    <source>
        <dbReference type="Proteomes" id="UP000183107"/>
    </source>
</evidence>
<accession>A0A1I4YDE3</accession>
<dbReference type="AlphaFoldDB" id="A0A1I4YDE3"/>
<organism evidence="1 2">
    <name type="scientific">Nitrosospira briensis</name>
    <dbReference type="NCBI Taxonomy" id="35799"/>
    <lineage>
        <taxon>Bacteria</taxon>
        <taxon>Pseudomonadati</taxon>
        <taxon>Pseudomonadota</taxon>
        <taxon>Betaproteobacteria</taxon>
        <taxon>Nitrosomonadales</taxon>
        <taxon>Nitrosomonadaceae</taxon>
        <taxon>Nitrosospira</taxon>
    </lineage>
</organism>
<reference evidence="2" key="1">
    <citation type="submission" date="2016-10" db="EMBL/GenBank/DDBJ databases">
        <authorList>
            <person name="Varghese N."/>
        </authorList>
    </citation>
    <scope>NUCLEOTIDE SEQUENCE [LARGE SCALE GENOMIC DNA]</scope>
    <source>
        <strain evidence="2">Nsp8</strain>
    </source>
</reference>
<gene>
    <name evidence="1" type="ORF">SAMN05216386_0637</name>
</gene>
<evidence type="ECO:0000313" key="1">
    <source>
        <dbReference type="EMBL" id="SFN36012.1"/>
    </source>
</evidence>
<sequence>MGCAMLHPSYELPATNDGDATGPIGLGFLFIGNENEKSRLFPFHFEFESIPPNRTTTVKYTSFLVQLADEQSFHC</sequence>
<name>A0A1I4YDE3_9PROT</name>
<protein>
    <submittedName>
        <fullName evidence="1">Uncharacterized protein</fullName>
    </submittedName>
</protein>
<dbReference type="Proteomes" id="UP000183107">
    <property type="component" value="Unassembled WGS sequence"/>
</dbReference>